<evidence type="ECO:0000313" key="2">
    <source>
        <dbReference type="EMBL" id="KAG8623234.1"/>
    </source>
</evidence>
<dbReference type="SUPFAM" id="SSF51197">
    <property type="entry name" value="Clavaminate synthase-like"/>
    <property type="match status" value="1"/>
</dbReference>
<evidence type="ECO:0008006" key="4">
    <source>
        <dbReference type="Google" id="ProtNLM"/>
    </source>
</evidence>
<feature type="compositionally biased region" description="Low complexity" evidence="1">
    <location>
        <begin position="1"/>
        <end position="14"/>
    </location>
</feature>
<feature type="region of interest" description="Disordered" evidence="1">
    <location>
        <begin position="1"/>
        <end position="22"/>
    </location>
</feature>
<evidence type="ECO:0000256" key="1">
    <source>
        <dbReference type="SAM" id="MobiDB-lite"/>
    </source>
</evidence>
<dbReference type="AlphaFoldDB" id="A0A8K0PF59"/>
<sequence length="314" mass="34610">MTTTTTTTTATNTTSRPPPSSLRHALETKGYVILPSILTPSELSTLRTAATSATNLARTSQWPHIRTLPKQFPPWPSTPGPEGIWGVQHLLHPSLPSSPTFTASYFHPAILTAVCEILSTPPSADRLVMELYNLLVTPDRDFALRWHRDDMPPSASPAEEEERLSKPILHTQWNLALYDDESLVVVPGSQKRARTQAERDAGPYEDVMEGMEVVRMKAGDVVFYDNNILHTGRYKSDRERATLHGSIGLKGGDRDRARNVLQHGVGKWVGECDFGGLEGEWEGRKMGEVAEGMRRGLVEMGTGEGVGWSQGGEE</sequence>
<dbReference type="EMBL" id="JAESVG020000010">
    <property type="protein sequence ID" value="KAG8623234.1"/>
    <property type="molecule type" value="Genomic_DNA"/>
</dbReference>
<dbReference type="Pfam" id="PF05721">
    <property type="entry name" value="PhyH"/>
    <property type="match status" value="1"/>
</dbReference>
<reference evidence="2" key="1">
    <citation type="submission" date="2021-07" db="EMBL/GenBank/DDBJ databases">
        <title>Elsinoe batatas strain:CRI-CJ2 Genome sequencing and assembly.</title>
        <authorList>
            <person name="Huang L."/>
        </authorList>
    </citation>
    <scope>NUCLEOTIDE SEQUENCE</scope>
    <source>
        <strain evidence="2">CRI-CJ2</strain>
    </source>
</reference>
<protein>
    <recommendedName>
        <fullName evidence="4">Phytanoyl-CoA dioxygenase family protein</fullName>
    </recommendedName>
</protein>
<dbReference type="OrthoDB" id="2106152at2759"/>
<comment type="caution">
    <text evidence="2">The sequence shown here is derived from an EMBL/GenBank/DDBJ whole genome shotgun (WGS) entry which is preliminary data.</text>
</comment>
<dbReference type="PANTHER" id="PTHR40470:SF1">
    <property type="entry name" value="PHYTANOYL-COA DIOXYGENASE FAMILY PROTEIN (AFU_ORTHOLOGUE AFUA_2G15850)"/>
    <property type="match status" value="1"/>
</dbReference>
<dbReference type="Gene3D" id="2.60.120.620">
    <property type="entry name" value="q2cbj1_9rhob like domain"/>
    <property type="match status" value="1"/>
</dbReference>
<accession>A0A8K0PF59</accession>
<gene>
    <name evidence="2" type="ORF">KVT40_008210</name>
</gene>
<dbReference type="Proteomes" id="UP000809789">
    <property type="component" value="Unassembled WGS sequence"/>
</dbReference>
<proteinExistence type="predicted"/>
<keyword evidence="3" id="KW-1185">Reference proteome</keyword>
<organism evidence="2 3">
    <name type="scientific">Elsinoe batatas</name>
    <dbReference type="NCBI Taxonomy" id="2601811"/>
    <lineage>
        <taxon>Eukaryota</taxon>
        <taxon>Fungi</taxon>
        <taxon>Dikarya</taxon>
        <taxon>Ascomycota</taxon>
        <taxon>Pezizomycotina</taxon>
        <taxon>Dothideomycetes</taxon>
        <taxon>Dothideomycetidae</taxon>
        <taxon>Myriangiales</taxon>
        <taxon>Elsinoaceae</taxon>
        <taxon>Elsinoe</taxon>
    </lineage>
</organism>
<evidence type="ECO:0000313" key="3">
    <source>
        <dbReference type="Proteomes" id="UP000809789"/>
    </source>
</evidence>
<dbReference type="InterPro" id="IPR008775">
    <property type="entry name" value="Phytyl_CoA_dOase-like"/>
</dbReference>
<dbReference type="PANTHER" id="PTHR40470">
    <property type="entry name" value="PHYTANOYL-COA DIOXYGENASE FAMILY PROTEIN (AFU_ORTHOLOGUE AFUA_2G15850)"/>
    <property type="match status" value="1"/>
</dbReference>
<name>A0A8K0PF59_9PEZI</name>